<dbReference type="InterPro" id="IPR020568">
    <property type="entry name" value="Ribosomal_Su5_D2-typ_SF"/>
</dbReference>
<keyword evidence="6 10" id="KW-0418">Kinase</keyword>
<dbReference type="InterPro" id="IPR004424">
    <property type="entry name" value="IspE"/>
</dbReference>
<dbReference type="Gene3D" id="3.30.70.890">
    <property type="entry name" value="GHMP kinase, C-terminal domain"/>
    <property type="match status" value="1"/>
</dbReference>
<dbReference type="UniPathway" id="UPA00056">
    <property type="reaction ID" value="UER00094"/>
</dbReference>
<dbReference type="Pfam" id="PF08544">
    <property type="entry name" value="GHMP_kinases_C"/>
    <property type="match status" value="1"/>
</dbReference>
<protein>
    <recommendedName>
        <fullName evidence="3 10">4-diphosphocytidyl-2-C-methyl-D-erythritol kinase</fullName>
        <shortName evidence="10">CMK</shortName>
        <ecNumber evidence="2 10">2.7.1.148</ecNumber>
    </recommendedName>
    <alternativeName>
        <fullName evidence="9 10">4-(cytidine-5'-diphospho)-2-C-methyl-D-erythritol kinase</fullName>
    </alternativeName>
</protein>
<sequence length="272" mass="27917">MTGTEVFASAKINLTLHVTGQRADGYHLLDSLVVFADIGDRLWLRMAQEPDLSVTGPMAAGVPTGPENLVLRAAALMGAQAEIQLEKHLPSAAGIGGGSSDAAAVLRALSGMTGRPVPDQGLALGADVPVCLLAQAAMMRGIGEQVEAVTDLPEIAAVLVNPGVEVPTGAVFKGLARKDNPPMTQLPVGVDLPGLVTWLAQQRNDLEAPARAVQPVIGTALDAIAAQAGCLLARMSGSGATCFGLFADAEQAQQAAAGLNRPGWWVRAVALR</sequence>
<reference evidence="13 14" key="1">
    <citation type="submission" date="2016-10" db="EMBL/GenBank/DDBJ databases">
        <authorList>
            <person name="de Groot N.N."/>
        </authorList>
    </citation>
    <scope>NUCLEOTIDE SEQUENCE [LARGE SCALE GENOMIC DNA]</scope>
    <source>
        <strain evidence="13 14">DSM 22007</strain>
    </source>
</reference>
<evidence type="ECO:0000313" key="14">
    <source>
        <dbReference type="Proteomes" id="UP000198634"/>
    </source>
</evidence>
<dbReference type="NCBIfam" id="NF011202">
    <property type="entry name" value="PRK14608.1"/>
    <property type="match status" value="1"/>
</dbReference>
<feature type="domain" description="GHMP kinase C-terminal" evidence="12">
    <location>
        <begin position="202"/>
        <end position="261"/>
    </location>
</feature>
<comment type="function">
    <text evidence="10">Catalyzes the phosphorylation of the position 2 hydroxy group of 4-diphosphocytidyl-2C-methyl-D-erythritol.</text>
</comment>
<evidence type="ECO:0000256" key="9">
    <source>
        <dbReference type="ARBA" id="ARBA00032554"/>
    </source>
</evidence>
<dbReference type="InterPro" id="IPR013750">
    <property type="entry name" value="GHMP_kinase_C_dom"/>
</dbReference>
<dbReference type="InterPro" id="IPR036554">
    <property type="entry name" value="GHMP_kinase_C_sf"/>
</dbReference>
<dbReference type="PIRSF" id="PIRSF010376">
    <property type="entry name" value="IspE"/>
    <property type="match status" value="1"/>
</dbReference>
<keyword evidence="14" id="KW-1185">Reference proteome</keyword>
<comment type="similarity">
    <text evidence="1 10">Belongs to the GHMP kinase family. IspE subfamily.</text>
</comment>
<proteinExistence type="inferred from homology"/>
<dbReference type="PANTHER" id="PTHR43527">
    <property type="entry name" value="4-DIPHOSPHOCYTIDYL-2-C-METHYL-D-ERYTHRITOL KINASE, CHLOROPLASTIC"/>
    <property type="match status" value="1"/>
</dbReference>
<dbReference type="RefSeq" id="WP_090268349.1">
    <property type="nucleotide sequence ID" value="NZ_FOEP01000002.1"/>
</dbReference>
<comment type="pathway">
    <text evidence="10">Isoprenoid biosynthesis; isopentenyl diphosphate biosynthesis via DXP pathway; isopentenyl diphosphate from 1-deoxy-D-xylulose 5-phosphate: step 3/6.</text>
</comment>
<evidence type="ECO:0000256" key="5">
    <source>
        <dbReference type="ARBA" id="ARBA00022741"/>
    </source>
</evidence>
<accession>A0A1H9AQX0</accession>
<dbReference type="SUPFAM" id="SSF55060">
    <property type="entry name" value="GHMP Kinase, C-terminal domain"/>
    <property type="match status" value="1"/>
</dbReference>
<feature type="domain" description="GHMP kinase N-terminal" evidence="11">
    <location>
        <begin position="68"/>
        <end position="123"/>
    </location>
</feature>
<feature type="binding site" evidence="10">
    <location>
        <begin position="90"/>
        <end position="100"/>
    </location>
    <ligand>
        <name>ATP</name>
        <dbReference type="ChEBI" id="CHEBI:30616"/>
    </ligand>
</feature>
<feature type="active site" evidence="10">
    <location>
        <position position="11"/>
    </location>
</feature>
<keyword evidence="7 10" id="KW-0067">ATP-binding</keyword>
<comment type="catalytic activity">
    <reaction evidence="10">
        <text>4-CDP-2-C-methyl-D-erythritol + ATP = 4-CDP-2-C-methyl-D-erythritol 2-phosphate + ADP + H(+)</text>
        <dbReference type="Rhea" id="RHEA:18437"/>
        <dbReference type="ChEBI" id="CHEBI:15378"/>
        <dbReference type="ChEBI" id="CHEBI:30616"/>
        <dbReference type="ChEBI" id="CHEBI:57823"/>
        <dbReference type="ChEBI" id="CHEBI:57919"/>
        <dbReference type="ChEBI" id="CHEBI:456216"/>
        <dbReference type="EC" id="2.7.1.148"/>
    </reaction>
</comment>
<evidence type="ECO:0000256" key="2">
    <source>
        <dbReference type="ARBA" id="ARBA00012052"/>
    </source>
</evidence>
<dbReference type="GO" id="GO:0050515">
    <property type="term" value="F:4-(cytidine 5'-diphospho)-2-C-methyl-D-erythritol kinase activity"/>
    <property type="evidence" value="ECO:0007669"/>
    <property type="project" value="UniProtKB-UniRule"/>
</dbReference>
<evidence type="ECO:0000256" key="4">
    <source>
        <dbReference type="ARBA" id="ARBA00022679"/>
    </source>
</evidence>
<dbReference type="HAMAP" id="MF_00061">
    <property type="entry name" value="IspE"/>
    <property type="match status" value="1"/>
</dbReference>
<dbReference type="Pfam" id="PF00288">
    <property type="entry name" value="GHMP_kinases_N"/>
    <property type="match status" value="1"/>
</dbReference>
<evidence type="ECO:0000259" key="11">
    <source>
        <dbReference type="Pfam" id="PF00288"/>
    </source>
</evidence>
<dbReference type="SUPFAM" id="SSF54211">
    <property type="entry name" value="Ribosomal protein S5 domain 2-like"/>
    <property type="match status" value="1"/>
</dbReference>
<evidence type="ECO:0000313" key="13">
    <source>
        <dbReference type="EMBL" id="SEP79166.1"/>
    </source>
</evidence>
<evidence type="ECO:0000256" key="3">
    <source>
        <dbReference type="ARBA" id="ARBA00017473"/>
    </source>
</evidence>
<keyword evidence="8 10" id="KW-0414">Isoprene biosynthesis</keyword>
<dbReference type="InterPro" id="IPR006204">
    <property type="entry name" value="GHMP_kinase_N_dom"/>
</dbReference>
<evidence type="ECO:0000256" key="10">
    <source>
        <dbReference type="HAMAP-Rule" id="MF_00061"/>
    </source>
</evidence>
<dbReference type="STRING" id="657014.SAMN04488092_102232"/>
<evidence type="ECO:0000256" key="7">
    <source>
        <dbReference type="ARBA" id="ARBA00022840"/>
    </source>
</evidence>
<evidence type="ECO:0000256" key="6">
    <source>
        <dbReference type="ARBA" id="ARBA00022777"/>
    </source>
</evidence>
<dbReference type="NCBIfam" id="TIGR00154">
    <property type="entry name" value="ispE"/>
    <property type="match status" value="1"/>
</dbReference>
<dbReference type="GO" id="GO:0005524">
    <property type="term" value="F:ATP binding"/>
    <property type="evidence" value="ECO:0007669"/>
    <property type="project" value="UniProtKB-UniRule"/>
</dbReference>
<keyword evidence="5 10" id="KW-0547">Nucleotide-binding</keyword>
<evidence type="ECO:0000256" key="1">
    <source>
        <dbReference type="ARBA" id="ARBA00009684"/>
    </source>
</evidence>
<dbReference type="EMBL" id="FOEP01000002">
    <property type="protein sequence ID" value="SEP79166.1"/>
    <property type="molecule type" value="Genomic_DNA"/>
</dbReference>
<evidence type="ECO:0000256" key="8">
    <source>
        <dbReference type="ARBA" id="ARBA00023229"/>
    </source>
</evidence>
<dbReference type="OrthoDB" id="9809438at2"/>
<evidence type="ECO:0000259" key="12">
    <source>
        <dbReference type="Pfam" id="PF08544"/>
    </source>
</evidence>
<keyword evidence="4 10" id="KW-0808">Transferase</keyword>
<dbReference type="GO" id="GO:0019288">
    <property type="term" value="P:isopentenyl diphosphate biosynthetic process, methylerythritol 4-phosphate pathway"/>
    <property type="evidence" value="ECO:0007669"/>
    <property type="project" value="UniProtKB-UniRule"/>
</dbReference>
<name>A0A1H9AQX0_9RHOB</name>
<dbReference type="AlphaFoldDB" id="A0A1H9AQX0"/>
<feature type="active site" evidence="10">
    <location>
        <position position="127"/>
    </location>
</feature>
<organism evidence="13 14">
    <name type="scientific">Thalassovita taeanensis</name>
    <dbReference type="NCBI Taxonomy" id="657014"/>
    <lineage>
        <taxon>Bacteria</taxon>
        <taxon>Pseudomonadati</taxon>
        <taxon>Pseudomonadota</taxon>
        <taxon>Alphaproteobacteria</taxon>
        <taxon>Rhodobacterales</taxon>
        <taxon>Roseobacteraceae</taxon>
        <taxon>Thalassovita</taxon>
    </lineage>
</organism>
<dbReference type="GO" id="GO:0016114">
    <property type="term" value="P:terpenoid biosynthetic process"/>
    <property type="evidence" value="ECO:0007669"/>
    <property type="project" value="UniProtKB-UniRule"/>
</dbReference>
<gene>
    <name evidence="10" type="primary">ispE</name>
    <name evidence="13" type="ORF">SAMN04488092_102232</name>
</gene>
<dbReference type="PANTHER" id="PTHR43527:SF2">
    <property type="entry name" value="4-DIPHOSPHOCYTIDYL-2-C-METHYL-D-ERYTHRITOL KINASE, CHLOROPLASTIC"/>
    <property type="match status" value="1"/>
</dbReference>
<dbReference type="Gene3D" id="3.30.230.10">
    <property type="match status" value="1"/>
</dbReference>
<dbReference type="Proteomes" id="UP000198634">
    <property type="component" value="Unassembled WGS sequence"/>
</dbReference>
<dbReference type="InterPro" id="IPR014721">
    <property type="entry name" value="Ribsml_uS5_D2-typ_fold_subgr"/>
</dbReference>
<dbReference type="EC" id="2.7.1.148" evidence="2 10"/>